<feature type="transmembrane region" description="Helical" evidence="15">
    <location>
        <begin position="140"/>
        <end position="157"/>
    </location>
</feature>
<keyword evidence="5" id="KW-0597">Phosphoprotein</keyword>
<dbReference type="PRINTS" id="PR00344">
    <property type="entry name" value="BCTRLSENSOR"/>
</dbReference>
<dbReference type="STRING" id="1850254.LPB137_05930"/>
<evidence type="ECO:0000256" key="8">
    <source>
        <dbReference type="ARBA" id="ARBA00022741"/>
    </source>
</evidence>
<keyword evidence="4" id="KW-1003">Cell membrane</keyword>
<dbReference type="SUPFAM" id="SSF158472">
    <property type="entry name" value="HAMP domain-like"/>
    <property type="match status" value="1"/>
</dbReference>
<evidence type="ECO:0000313" key="18">
    <source>
        <dbReference type="EMBL" id="APW65418.1"/>
    </source>
</evidence>
<dbReference type="InterPro" id="IPR036890">
    <property type="entry name" value="HATPase_C_sf"/>
</dbReference>
<evidence type="ECO:0000256" key="6">
    <source>
        <dbReference type="ARBA" id="ARBA00022679"/>
    </source>
</evidence>
<dbReference type="PANTHER" id="PTHR45528:SF1">
    <property type="entry name" value="SENSOR HISTIDINE KINASE CPXA"/>
    <property type="match status" value="1"/>
</dbReference>
<dbReference type="CDD" id="cd06225">
    <property type="entry name" value="HAMP"/>
    <property type="match status" value="1"/>
</dbReference>
<dbReference type="GO" id="GO:0000155">
    <property type="term" value="F:phosphorelay sensor kinase activity"/>
    <property type="evidence" value="ECO:0007669"/>
    <property type="project" value="InterPro"/>
</dbReference>
<dbReference type="RefSeq" id="WP_076085706.1">
    <property type="nucleotide sequence ID" value="NZ_CP019070.1"/>
</dbReference>
<keyword evidence="7 15" id="KW-0812">Transmembrane</keyword>
<evidence type="ECO:0000256" key="4">
    <source>
        <dbReference type="ARBA" id="ARBA00022475"/>
    </source>
</evidence>
<dbReference type="Gene3D" id="1.10.287.130">
    <property type="match status" value="1"/>
</dbReference>
<proteinExistence type="predicted"/>
<dbReference type="EMBL" id="CP019070">
    <property type="protein sequence ID" value="APW65418.1"/>
    <property type="molecule type" value="Genomic_DNA"/>
</dbReference>
<dbReference type="GO" id="GO:0005886">
    <property type="term" value="C:plasma membrane"/>
    <property type="evidence" value="ECO:0007669"/>
    <property type="project" value="UniProtKB-SubCell"/>
</dbReference>
<dbReference type="InterPro" id="IPR003661">
    <property type="entry name" value="HisK_dim/P_dom"/>
</dbReference>
<dbReference type="InterPro" id="IPR004358">
    <property type="entry name" value="Sig_transdc_His_kin-like_C"/>
</dbReference>
<dbReference type="Gene3D" id="3.30.565.10">
    <property type="entry name" value="Histidine kinase-like ATPase, C-terminal domain"/>
    <property type="match status" value="1"/>
</dbReference>
<dbReference type="PROSITE" id="PS50109">
    <property type="entry name" value="HIS_KIN"/>
    <property type="match status" value="1"/>
</dbReference>
<dbReference type="InterPro" id="IPR003660">
    <property type="entry name" value="HAMP_dom"/>
</dbReference>
<dbReference type="Pfam" id="PF00672">
    <property type="entry name" value="HAMP"/>
    <property type="match status" value="1"/>
</dbReference>
<comment type="subcellular location">
    <subcellularLocation>
        <location evidence="2">Cell membrane</location>
        <topology evidence="2">Multi-pass membrane protein</topology>
    </subcellularLocation>
</comment>
<dbReference type="GO" id="GO:0005524">
    <property type="term" value="F:ATP binding"/>
    <property type="evidence" value="ECO:0007669"/>
    <property type="project" value="UniProtKB-KW"/>
</dbReference>
<evidence type="ECO:0000256" key="9">
    <source>
        <dbReference type="ARBA" id="ARBA00022777"/>
    </source>
</evidence>
<dbReference type="KEGG" id="alp:LPB137_05930"/>
<evidence type="ECO:0000256" key="14">
    <source>
        <dbReference type="SAM" id="Coils"/>
    </source>
</evidence>
<feature type="domain" description="HAMP" evidence="17">
    <location>
        <begin position="197"/>
        <end position="249"/>
    </location>
</feature>
<dbReference type="OrthoDB" id="9805967at2"/>
<feature type="coiled-coil region" evidence="14">
    <location>
        <begin position="255"/>
        <end position="282"/>
    </location>
</feature>
<evidence type="ECO:0000313" key="19">
    <source>
        <dbReference type="Proteomes" id="UP000186074"/>
    </source>
</evidence>
<comment type="catalytic activity">
    <reaction evidence="1">
        <text>ATP + protein L-histidine = ADP + protein N-phospho-L-histidine.</text>
        <dbReference type="EC" id="2.7.13.3"/>
    </reaction>
</comment>
<evidence type="ECO:0000256" key="12">
    <source>
        <dbReference type="ARBA" id="ARBA00023012"/>
    </source>
</evidence>
<dbReference type="SMART" id="SM00304">
    <property type="entry name" value="HAMP"/>
    <property type="match status" value="1"/>
</dbReference>
<keyword evidence="10" id="KW-0067">ATP-binding</keyword>
<gene>
    <name evidence="18" type="ORF">LPB137_05930</name>
</gene>
<dbReference type="Pfam" id="PF02518">
    <property type="entry name" value="HATPase_c"/>
    <property type="match status" value="1"/>
</dbReference>
<dbReference type="CDD" id="cd00082">
    <property type="entry name" value="HisKA"/>
    <property type="match status" value="1"/>
</dbReference>
<feature type="domain" description="Histidine kinase" evidence="16">
    <location>
        <begin position="309"/>
        <end position="525"/>
    </location>
</feature>
<dbReference type="PANTHER" id="PTHR45528">
    <property type="entry name" value="SENSOR HISTIDINE KINASE CPXA"/>
    <property type="match status" value="1"/>
</dbReference>
<protein>
    <recommendedName>
        <fullName evidence="3">histidine kinase</fullName>
        <ecNumber evidence="3">2.7.13.3</ecNumber>
    </recommendedName>
</protein>
<keyword evidence="13 15" id="KW-0472">Membrane</keyword>
<feature type="transmembrane region" description="Helical" evidence="15">
    <location>
        <begin position="177"/>
        <end position="200"/>
    </location>
</feature>
<accession>A0A1P8KLL6</accession>
<evidence type="ECO:0000259" key="17">
    <source>
        <dbReference type="PROSITE" id="PS50885"/>
    </source>
</evidence>
<dbReference type="AlphaFoldDB" id="A0A1P8KLL6"/>
<dbReference type="InterPro" id="IPR003594">
    <property type="entry name" value="HATPase_dom"/>
</dbReference>
<keyword evidence="9" id="KW-0418">Kinase</keyword>
<keyword evidence="8" id="KW-0547">Nucleotide-binding</keyword>
<name>A0A1P8KLL6_9BACT</name>
<evidence type="ECO:0000256" key="3">
    <source>
        <dbReference type="ARBA" id="ARBA00012438"/>
    </source>
</evidence>
<evidence type="ECO:0000256" key="1">
    <source>
        <dbReference type="ARBA" id="ARBA00000085"/>
    </source>
</evidence>
<dbReference type="SUPFAM" id="SSF55874">
    <property type="entry name" value="ATPase domain of HSP90 chaperone/DNA topoisomerase II/histidine kinase"/>
    <property type="match status" value="1"/>
</dbReference>
<evidence type="ECO:0000256" key="13">
    <source>
        <dbReference type="ARBA" id="ARBA00023136"/>
    </source>
</evidence>
<evidence type="ECO:0000256" key="5">
    <source>
        <dbReference type="ARBA" id="ARBA00022553"/>
    </source>
</evidence>
<evidence type="ECO:0000259" key="16">
    <source>
        <dbReference type="PROSITE" id="PS50109"/>
    </source>
</evidence>
<keyword evidence="12" id="KW-0902">Two-component regulatory system</keyword>
<organism evidence="18 19">
    <name type="scientific">Poseidonibacter parvus</name>
    <dbReference type="NCBI Taxonomy" id="1850254"/>
    <lineage>
        <taxon>Bacteria</taxon>
        <taxon>Pseudomonadati</taxon>
        <taxon>Campylobacterota</taxon>
        <taxon>Epsilonproteobacteria</taxon>
        <taxon>Campylobacterales</taxon>
        <taxon>Arcobacteraceae</taxon>
        <taxon>Poseidonibacter</taxon>
    </lineage>
</organism>
<dbReference type="InterPro" id="IPR050398">
    <property type="entry name" value="HssS/ArlS-like"/>
</dbReference>
<dbReference type="SMART" id="SM00387">
    <property type="entry name" value="HATPase_c"/>
    <property type="match status" value="1"/>
</dbReference>
<evidence type="ECO:0000256" key="7">
    <source>
        <dbReference type="ARBA" id="ARBA00022692"/>
    </source>
</evidence>
<dbReference type="InterPro" id="IPR036097">
    <property type="entry name" value="HisK_dim/P_sf"/>
</dbReference>
<dbReference type="SUPFAM" id="SSF47384">
    <property type="entry name" value="Homodimeric domain of signal transducing histidine kinase"/>
    <property type="match status" value="1"/>
</dbReference>
<dbReference type="InterPro" id="IPR005467">
    <property type="entry name" value="His_kinase_dom"/>
</dbReference>
<keyword evidence="11 15" id="KW-1133">Transmembrane helix</keyword>
<keyword evidence="19" id="KW-1185">Reference proteome</keyword>
<evidence type="ECO:0000256" key="2">
    <source>
        <dbReference type="ARBA" id="ARBA00004651"/>
    </source>
</evidence>
<feature type="transmembrane region" description="Helical" evidence="15">
    <location>
        <begin position="14"/>
        <end position="34"/>
    </location>
</feature>
<sequence>MRRIKLFSSFFQKIFVLLSSTILILVLFSEYLILKSQEQSLVNVMYSKAITIAKAITLVTSDAMVTNDNSFIVEHLQKVIEDNDVIKYAIVTKAQYEDEIILLTQENWSLLSSLPLNIKNTHSETINSEKIKSRIVDEKVFHVSFPVVFTGIKWGWIDIGYSLDEYNNDLDFLYKSMLIILIVVLGISFLYSFFISKWIVNPILLINKAAHNVSIGKLDTKVEINSQDELGQLSNSFNHMTNTLKLSDERLRKSNEELEIRVQERTHELNQLNLDLDKKIQEEVSKQSQQEKMLIQQSRFAAMGEMIGNIAHQWRQPLNAMGLVIQNLELAYEMEMIDEKYINRVITKSNRLLGSMSQTIDDFRNFFKPNKKVEVFSIKSSIDISIDIIKNTLENNMINIIENIDEKLTIKGFPSEFSQVILNLLGNAKDALVENNDSNNREIIINVSKEGKDVLVKISDNAGGIPLNIIDDIFDPYFTTKEEGKGTGIGLYMSKMIIENNMDGSLLAKNENNGASFLIKMKINEEIL</sequence>
<evidence type="ECO:0000256" key="10">
    <source>
        <dbReference type="ARBA" id="ARBA00022840"/>
    </source>
</evidence>
<keyword evidence="6" id="KW-0808">Transferase</keyword>
<dbReference type="Proteomes" id="UP000186074">
    <property type="component" value="Chromosome"/>
</dbReference>
<evidence type="ECO:0000256" key="15">
    <source>
        <dbReference type="SAM" id="Phobius"/>
    </source>
</evidence>
<dbReference type="EC" id="2.7.13.3" evidence="3"/>
<keyword evidence="14" id="KW-0175">Coiled coil</keyword>
<dbReference type="Gene3D" id="6.10.340.10">
    <property type="match status" value="1"/>
</dbReference>
<reference evidence="18 19" key="1">
    <citation type="submission" date="2017-01" db="EMBL/GenBank/DDBJ databases">
        <title>Genome sequencing of Arcobacter sp. LPB0137.</title>
        <authorList>
            <person name="Lee G.-W."/>
            <person name="Yi H."/>
        </authorList>
    </citation>
    <scope>NUCLEOTIDE SEQUENCE [LARGE SCALE GENOMIC DNA]</scope>
    <source>
        <strain evidence="18 19">LPB0137</strain>
    </source>
</reference>
<dbReference type="PROSITE" id="PS50885">
    <property type="entry name" value="HAMP"/>
    <property type="match status" value="1"/>
</dbReference>
<evidence type="ECO:0000256" key="11">
    <source>
        <dbReference type="ARBA" id="ARBA00022989"/>
    </source>
</evidence>